<evidence type="ECO:0000313" key="1">
    <source>
        <dbReference type="EMBL" id="CAD8323030.1"/>
    </source>
</evidence>
<dbReference type="AlphaFoldDB" id="A0A7R9WFC5"/>
<sequence>MKRIKSWLKSSLPSENFFPFPPRNLHSIPAERTSTTPDPWLAGFKEINCSGLTIEFKEAAKFQPQVGRAVPSPDGLLYGISEWVIDLEDDSFLSDGGWEITDRYHLIKAFSETSL</sequence>
<dbReference type="EMBL" id="HBED01042638">
    <property type="protein sequence ID" value="CAD8323030.1"/>
    <property type="molecule type" value="Transcribed_RNA"/>
</dbReference>
<protein>
    <submittedName>
        <fullName evidence="1">Uncharacterized protein</fullName>
    </submittedName>
</protein>
<name>A0A7R9WFC5_9STRA</name>
<reference evidence="1" key="1">
    <citation type="submission" date="2021-01" db="EMBL/GenBank/DDBJ databases">
        <authorList>
            <person name="Corre E."/>
            <person name="Pelletier E."/>
            <person name="Niang G."/>
            <person name="Scheremetjew M."/>
            <person name="Finn R."/>
            <person name="Kale V."/>
            <person name="Holt S."/>
            <person name="Cochrane G."/>
            <person name="Meng A."/>
            <person name="Brown T."/>
            <person name="Cohen L."/>
        </authorList>
    </citation>
    <scope>NUCLEOTIDE SEQUENCE</scope>
    <source>
        <strain evidence="1">CCMP147</strain>
    </source>
</reference>
<organism evidence="1">
    <name type="scientific">Pseudictyota dubia</name>
    <dbReference type="NCBI Taxonomy" id="2749911"/>
    <lineage>
        <taxon>Eukaryota</taxon>
        <taxon>Sar</taxon>
        <taxon>Stramenopiles</taxon>
        <taxon>Ochrophyta</taxon>
        <taxon>Bacillariophyta</taxon>
        <taxon>Mediophyceae</taxon>
        <taxon>Biddulphiophycidae</taxon>
        <taxon>Eupodiscales</taxon>
        <taxon>Odontellaceae</taxon>
        <taxon>Pseudictyota</taxon>
    </lineage>
</organism>
<proteinExistence type="predicted"/>
<gene>
    <name evidence="1" type="ORF">TDUB1175_LOCUS21448</name>
</gene>
<accession>A0A7R9WFC5</accession>